<protein>
    <submittedName>
        <fullName evidence="3">CHAT and tetratricopeptide domain protein</fullName>
    </submittedName>
</protein>
<proteinExistence type="predicted"/>
<accession>A0A8H4NSB8</accession>
<keyword evidence="4" id="KW-1185">Reference proteome</keyword>
<dbReference type="InterPro" id="IPR024983">
    <property type="entry name" value="CHAT_dom"/>
</dbReference>
<name>A0A8H4NSB8_9HYPO</name>
<organism evidence="3 4">
    <name type="scientific">Fusarium austroafricanum</name>
    <dbReference type="NCBI Taxonomy" id="2364996"/>
    <lineage>
        <taxon>Eukaryota</taxon>
        <taxon>Fungi</taxon>
        <taxon>Dikarya</taxon>
        <taxon>Ascomycota</taxon>
        <taxon>Pezizomycotina</taxon>
        <taxon>Sordariomycetes</taxon>
        <taxon>Hypocreomycetidae</taxon>
        <taxon>Hypocreales</taxon>
        <taxon>Nectriaceae</taxon>
        <taxon>Fusarium</taxon>
        <taxon>Fusarium concolor species complex</taxon>
    </lineage>
</organism>
<feature type="domain" description="CHAT" evidence="2">
    <location>
        <begin position="1029"/>
        <end position="1357"/>
    </location>
</feature>
<evidence type="ECO:0000259" key="2">
    <source>
        <dbReference type="Pfam" id="PF12770"/>
    </source>
</evidence>
<evidence type="ECO:0000313" key="4">
    <source>
        <dbReference type="Proteomes" id="UP000605986"/>
    </source>
</evidence>
<dbReference type="EMBL" id="JAADJG010000598">
    <property type="protein sequence ID" value="KAF4442441.1"/>
    <property type="molecule type" value="Genomic_DNA"/>
</dbReference>
<reference evidence="3" key="1">
    <citation type="submission" date="2020-01" db="EMBL/GenBank/DDBJ databases">
        <title>Identification and distribution of gene clusters putatively required for synthesis of sphingolipid metabolism inhibitors in phylogenetically diverse species of the filamentous fungus Fusarium.</title>
        <authorList>
            <person name="Kim H.-S."/>
            <person name="Busman M."/>
            <person name="Brown D.W."/>
            <person name="Divon H."/>
            <person name="Uhlig S."/>
            <person name="Proctor R.H."/>
        </authorList>
    </citation>
    <scope>NUCLEOTIDE SEQUENCE</scope>
    <source>
        <strain evidence="3">NRRL 53441</strain>
    </source>
</reference>
<dbReference type="Proteomes" id="UP000605986">
    <property type="component" value="Unassembled WGS sequence"/>
</dbReference>
<gene>
    <name evidence="3" type="ORF">F53441_11727</name>
</gene>
<dbReference type="OrthoDB" id="5040840at2759"/>
<sequence length="1401" mass="154517">MDYATLSQFLGGTIFSEEYRGNPSEIECRCAEPAIIPPGSTSVEDRHFATLLRAVHLIFTGNLSEAQSRLEILLEEDGIGTQFAARCHAYLFYLVCVKRLPPVLRFHSTIDNSASLLMDADLQLSKRIKELERRRQDLSVMDQLESTLVGHLLTFNTSLHISFATHPEHPPNFATGRQIPRNPFSDGISDICARLGLRSTKLYLDRLAVELHLARGSTESQSMLEELQAAYEAASDFSGIANCLLIKADGVVSRPFTSPLAMGLIVRLRGEGWCNDTWDAAEPAFLLRDDRQAQDLYDQSNFLFEAANCPRGKSAILLRRGCIQHAVALSASRTDTKALKAFDEAGRYFSQAGELFEGDIVNSMLVRCHQLLLAISTREVVEVGSIMGLPFDPFNAAKDLGQCAHNTGNVGAAQFIGTLILRFGRWRFVSDRDVKLALVCCACARAFFAAARDSYLELQALLAHASLLHQSGDVARAEIKITEGRELGGLLASVLERIAMVCDESEDISALEALRFNTLKSFDIVASRIYQATGSSAMFLEWISERDRLTPLRTRDHKQEMERLFDRFTDMALEPELNQSPWRRDDVVSRILSPLISQEQLLADYNNTMRLVYAALDKADVEAWQDLLRKFVWRCDYATQPSLPSDQIAIFKLIALSQLDALDEARAILPAALPRDFAVPMGHTAQDMLEQLMETYAPPDVALWRRKQKLDAADRAISYCVLAQDWARGAEVLSRAAAALPEFNHPHSLPCSSNSWLTLTFVAMIYEHIEQLSKALEWYLCALHQLEDLRNAADIEARRGCHSSIHSGELFNGLARICLAFEGSPAKSRPGLPKQWDLPGLSWADQALIFIERGRSRVLLDLLVTQQNLDPKKVTEWAEWADRTYKGHLLIGMAAQRGNDDGVMSYSEVTRRLGQRGGNAAIQNKEDVLDALSRLEQEDLAAGSMLSLTIVVPPAESLFKCIPQDTVVFEISSSRQGLIVLSITNKGVVARHQSCLTDIQLRSLVLNFSKIVRKSKGTAEEKEKLDQIAAKISKEIVQPLKGTMGDKKVVVFAPSHAMQLFPCSALLLDGKPLFLHKVVYHIPSLSVLCHSSRRRTAAGVTDRSMISVLASSAAAGANMSPIEALKDRKAIPMIGPEAVMIADTFNTNPIDLAGCNTDKLRSIITQSDIVHLATHGTAIFGSPWQSYLDTEPPFRVLDLAVLTACARLVVFGCCWSGAGSTNTGNDIIGFAHATLASGAEAYIGSLWKASDIASMLLMVLFYRELARSLQGQRVRLAEAWRNAQVALYNLDGASVRAILVEAQGLWSEKVQSEETLHLGLFKYSEGALNAFLRQYARNPTIVDLKHPAIWAPYILVGCGDAIFGELPPGSTATMQESVDSGPDASTGIASSSRMSDMTPYK</sequence>
<evidence type="ECO:0000256" key="1">
    <source>
        <dbReference type="SAM" id="MobiDB-lite"/>
    </source>
</evidence>
<feature type="region of interest" description="Disordered" evidence="1">
    <location>
        <begin position="1372"/>
        <end position="1401"/>
    </location>
</feature>
<comment type="caution">
    <text evidence="3">The sequence shown here is derived from an EMBL/GenBank/DDBJ whole genome shotgun (WGS) entry which is preliminary data.</text>
</comment>
<evidence type="ECO:0000313" key="3">
    <source>
        <dbReference type="EMBL" id="KAF4442441.1"/>
    </source>
</evidence>
<dbReference type="Pfam" id="PF12770">
    <property type="entry name" value="CHAT"/>
    <property type="match status" value="1"/>
</dbReference>